<dbReference type="GO" id="GO:0004252">
    <property type="term" value="F:serine-type endopeptidase activity"/>
    <property type="evidence" value="ECO:0007669"/>
    <property type="project" value="InterPro"/>
</dbReference>
<dbReference type="PANTHER" id="PTHR33516">
    <property type="entry name" value="LEXA REPRESSOR"/>
    <property type="match status" value="1"/>
</dbReference>
<comment type="caution">
    <text evidence="12">The sequence shown here is derived from an EMBL/GenBank/DDBJ whole genome shotgun (WGS) entry which is preliminary data.</text>
</comment>
<accession>A0A1G2DD42</accession>
<evidence type="ECO:0000313" key="12">
    <source>
        <dbReference type="EMBL" id="OGZ11433.1"/>
    </source>
</evidence>
<proteinExistence type="predicted"/>
<gene>
    <name evidence="12" type="ORF">A2942_04265</name>
</gene>
<evidence type="ECO:0000256" key="8">
    <source>
        <dbReference type="ARBA" id="ARBA00023204"/>
    </source>
</evidence>
<evidence type="ECO:0000256" key="4">
    <source>
        <dbReference type="ARBA" id="ARBA00022801"/>
    </source>
</evidence>
<dbReference type="Gene3D" id="1.10.10.10">
    <property type="entry name" value="Winged helix-like DNA-binding domain superfamily/Winged helix DNA-binding domain"/>
    <property type="match status" value="1"/>
</dbReference>
<dbReference type="GO" id="GO:0006260">
    <property type="term" value="P:DNA replication"/>
    <property type="evidence" value="ECO:0007669"/>
    <property type="project" value="UniProtKB-KW"/>
</dbReference>
<dbReference type="InterPro" id="IPR050077">
    <property type="entry name" value="LexA_repressor"/>
</dbReference>
<evidence type="ECO:0000259" key="11">
    <source>
        <dbReference type="Pfam" id="PF01726"/>
    </source>
</evidence>
<keyword evidence="3" id="KW-0227">DNA damage</keyword>
<evidence type="ECO:0000313" key="13">
    <source>
        <dbReference type="Proteomes" id="UP000178534"/>
    </source>
</evidence>
<dbReference type="GO" id="GO:0003677">
    <property type="term" value="F:DNA binding"/>
    <property type="evidence" value="ECO:0007669"/>
    <property type="project" value="UniProtKB-KW"/>
</dbReference>
<dbReference type="InterPro" id="IPR006199">
    <property type="entry name" value="LexA_DNA-bd_dom"/>
</dbReference>
<dbReference type="InterPro" id="IPR036286">
    <property type="entry name" value="LexA/Signal_pep-like_sf"/>
</dbReference>
<dbReference type="PANTHER" id="PTHR33516:SF2">
    <property type="entry name" value="LEXA REPRESSOR-RELATED"/>
    <property type="match status" value="1"/>
</dbReference>
<dbReference type="Pfam" id="PF01726">
    <property type="entry name" value="LexA_DNA_bind"/>
    <property type="match status" value="1"/>
</dbReference>
<evidence type="ECO:0000256" key="9">
    <source>
        <dbReference type="ARBA" id="ARBA00023236"/>
    </source>
</evidence>
<dbReference type="GO" id="GO:0009432">
    <property type="term" value="P:SOS response"/>
    <property type="evidence" value="ECO:0007669"/>
    <property type="project" value="UniProtKB-KW"/>
</dbReference>
<keyword evidence="6" id="KW-0238">DNA-binding</keyword>
<dbReference type="InterPro" id="IPR015927">
    <property type="entry name" value="Peptidase_S24_S26A/B/C"/>
</dbReference>
<evidence type="ECO:0000256" key="6">
    <source>
        <dbReference type="ARBA" id="ARBA00023125"/>
    </source>
</evidence>
<dbReference type="GO" id="GO:0006281">
    <property type="term" value="P:DNA repair"/>
    <property type="evidence" value="ECO:0007669"/>
    <property type="project" value="UniProtKB-KW"/>
</dbReference>
<dbReference type="STRING" id="1798665.A2942_04265"/>
<name>A0A1G2DD42_9BACT</name>
<evidence type="ECO:0000256" key="7">
    <source>
        <dbReference type="ARBA" id="ARBA00023163"/>
    </source>
</evidence>
<evidence type="ECO:0000256" key="5">
    <source>
        <dbReference type="ARBA" id="ARBA00023015"/>
    </source>
</evidence>
<keyword evidence="1" id="KW-0678">Repressor</keyword>
<dbReference type="EMBL" id="MHLP01000037">
    <property type="protein sequence ID" value="OGZ11433.1"/>
    <property type="molecule type" value="Genomic_DNA"/>
</dbReference>
<dbReference type="CDD" id="cd06529">
    <property type="entry name" value="S24_LexA-like"/>
    <property type="match status" value="1"/>
</dbReference>
<dbReference type="GO" id="GO:0045892">
    <property type="term" value="P:negative regulation of DNA-templated transcription"/>
    <property type="evidence" value="ECO:0007669"/>
    <property type="project" value="InterPro"/>
</dbReference>
<dbReference type="InterPro" id="IPR036390">
    <property type="entry name" value="WH_DNA-bd_sf"/>
</dbReference>
<keyword evidence="7" id="KW-0804">Transcription</keyword>
<dbReference type="AlphaFoldDB" id="A0A1G2DD42"/>
<dbReference type="Proteomes" id="UP000178534">
    <property type="component" value="Unassembled WGS sequence"/>
</dbReference>
<evidence type="ECO:0000259" key="10">
    <source>
        <dbReference type="Pfam" id="PF00717"/>
    </source>
</evidence>
<feature type="domain" description="Peptidase S24/S26A/S26B/S26C" evidence="10">
    <location>
        <begin position="89"/>
        <end position="219"/>
    </location>
</feature>
<dbReference type="InterPro" id="IPR036388">
    <property type="entry name" value="WH-like_DNA-bd_sf"/>
</dbReference>
<dbReference type="NCBIfam" id="TIGR00498">
    <property type="entry name" value="lexA"/>
    <property type="match status" value="1"/>
</dbReference>
<dbReference type="Pfam" id="PF00717">
    <property type="entry name" value="Peptidase_S24"/>
    <property type="match status" value="1"/>
</dbReference>
<dbReference type="SUPFAM" id="SSF51306">
    <property type="entry name" value="LexA/Signal peptidase"/>
    <property type="match status" value="1"/>
</dbReference>
<keyword evidence="2" id="KW-0235">DNA replication</keyword>
<keyword evidence="4" id="KW-0378">Hydrolase</keyword>
<evidence type="ECO:0000256" key="3">
    <source>
        <dbReference type="ARBA" id="ARBA00022763"/>
    </source>
</evidence>
<dbReference type="Gene3D" id="2.10.109.10">
    <property type="entry name" value="Umud Fragment, subunit A"/>
    <property type="match status" value="1"/>
</dbReference>
<sequence>MMLTKKQKEVLDFVRAYTTKHEFAPSLEEIRKHFKLASVSTAHHYMKKLEEGKYLTREANQPRAVSLQPFDFSMSLSGTFSGFEFLSIPLVDSANCGPASLLAEENIEGYLTVKRDLVPRKSGIFALRASGNSLNRAKVRTGNTEKSIENGDLVLIDSEDRNIKDGDYVLSIIGGAANLKKYKFDRKQHQIMLLSESTEDFKPIIILPGDDFAINGKVVAVIKRG</sequence>
<dbReference type="InterPro" id="IPR006200">
    <property type="entry name" value="LexA"/>
</dbReference>
<evidence type="ECO:0000256" key="1">
    <source>
        <dbReference type="ARBA" id="ARBA00022491"/>
    </source>
</evidence>
<dbReference type="SUPFAM" id="SSF46785">
    <property type="entry name" value="Winged helix' DNA-binding domain"/>
    <property type="match status" value="1"/>
</dbReference>
<keyword evidence="8" id="KW-0234">DNA repair</keyword>
<keyword evidence="5" id="KW-0805">Transcription regulation</keyword>
<protein>
    <submittedName>
        <fullName evidence="12">Repressor LexA</fullName>
    </submittedName>
</protein>
<dbReference type="GO" id="GO:0006508">
    <property type="term" value="P:proteolysis"/>
    <property type="evidence" value="ECO:0007669"/>
    <property type="project" value="InterPro"/>
</dbReference>
<feature type="domain" description="LexA repressor DNA-binding" evidence="11">
    <location>
        <begin position="3"/>
        <end position="64"/>
    </location>
</feature>
<keyword evidence="9" id="KW-0742">SOS response</keyword>
<dbReference type="InterPro" id="IPR039418">
    <property type="entry name" value="LexA-like"/>
</dbReference>
<organism evidence="12 13">
    <name type="scientific">Candidatus Lloydbacteria bacterium RIFCSPLOWO2_01_FULL_50_20</name>
    <dbReference type="NCBI Taxonomy" id="1798665"/>
    <lineage>
        <taxon>Bacteria</taxon>
        <taxon>Candidatus Lloydiibacteriota</taxon>
    </lineage>
</organism>
<reference evidence="12 13" key="1">
    <citation type="journal article" date="2016" name="Nat. Commun.">
        <title>Thousands of microbial genomes shed light on interconnected biogeochemical processes in an aquifer system.</title>
        <authorList>
            <person name="Anantharaman K."/>
            <person name="Brown C.T."/>
            <person name="Hug L.A."/>
            <person name="Sharon I."/>
            <person name="Castelle C.J."/>
            <person name="Probst A.J."/>
            <person name="Thomas B.C."/>
            <person name="Singh A."/>
            <person name="Wilkins M.J."/>
            <person name="Karaoz U."/>
            <person name="Brodie E.L."/>
            <person name="Williams K.H."/>
            <person name="Hubbard S.S."/>
            <person name="Banfield J.F."/>
        </authorList>
    </citation>
    <scope>NUCLEOTIDE SEQUENCE [LARGE SCALE GENOMIC DNA]</scope>
</reference>
<evidence type="ECO:0000256" key="2">
    <source>
        <dbReference type="ARBA" id="ARBA00022705"/>
    </source>
</evidence>